<dbReference type="GO" id="GO:0006606">
    <property type="term" value="P:protein import into nucleus"/>
    <property type="evidence" value="ECO:0007669"/>
    <property type="project" value="InterPro"/>
</dbReference>
<evidence type="ECO:0000256" key="4">
    <source>
        <dbReference type="ARBA" id="ARBA00022490"/>
    </source>
</evidence>
<dbReference type="InterPro" id="IPR011989">
    <property type="entry name" value="ARM-like"/>
</dbReference>
<feature type="domain" description="Importin N-terminal" evidence="9">
    <location>
        <begin position="32"/>
        <end position="100"/>
    </location>
</feature>
<keyword evidence="4" id="KW-0963">Cytoplasm</keyword>
<evidence type="ECO:0000256" key="7">
    <source>
        <dbReference type="ARBA" id="ARBA00023242"/>
    </source>
</evidence>
<dbReference type="EMBL" id="JALJOQ010000161">
    <property type="protein sequence ID" value="KAK9792664.1"/>
    <property type="molecule type" value="Genomic_DNA"/>
</dbReference>
<evidence type="ECO:0000256" key="8">
    <source>
        <dbReference type="ARBA" id="ARBA00038423"/>
    </source>
</evidence>
<evidence type="ECO:0000313" key="10">
    <source>
        <dbReference type="EMBL" id="KAK9792664.1"/>
    </source>
</evidence>
<keyword evidence="3" id="KW-0813">Transport</keyword>
<evidence type="ECO:0000313" key="11">
    <source>
        <dbReference type="Proteomes" id="UP001465755"/>
    </source>
</evidence>
<evidence type="ECO:0000256" key="6">
    <source>
        <dbReference type="ARBA" id="ARBA00022927"/>
    </source>
</evidence>
<dbReference type="InterPro" id="IPR016024">
    <property type="entry name" value="ARM-type_fold"/>
</dbReference>
<dbReference type="GO" id="GO:0031267">
    <property type="term" value="F:small GTPase binding"/>
    <property type="evidence" value="ECO:0007669"/>
    <property type="project" value="InterPro"/>
</dbReference>
<dbReference type="Pfam" id="PF13513">
    <property type="entry name" value="HEAT_EZ"/>
    <property type="match status" value="1"/>
</dbReference>
<dbReference type="Proteomes" id="UP001465755">
    <property type="component" value="Unassembled WGS sequence"/>
</dbReference>
<evidence type="ECO:0000259" key="9">
    <source>
        <dbReference type="PROSITE" id="PS50166"/>
    </source>
</evidence>
<keyword evidence="6" id="KW-0653">Protein transport</keyword>
<keyword evidence="7" id="KW-0539">Nucleus</keyword>
<sequence>MGSPWTPQEAGVHQICYLLAEVHKPGTDQGQILDQLEQCKAFPDFNNYLAFIFAQADSLPLEVRQSAGLLLKNNLKDQYEGTTEDFRRYIKLALLHAIGNPSKPLRHTVGTNVAVIVGVGGLPTWPELLSAIATCLESSDPHALEGALDALYKICEDTPVQLESEVPGAPDRPSSVLVPRLLRLFQSPHEDAKCLAVSILNLLAGGMPHAMAANLDTYLAGLFALAHDPSTEVRKAVCTGLVQMLQLQPDRLQPHMHDIIEYMLASTQDGDEGVALESCEFWSAFCEAAVDPQTLRPFLGRLLPVLLKNMMYDDFDEEVADVEAAEDAALSGIVPQEEKDQEVKPFIHKASAHGDSGSESDGEEINRWNLRKCSAAGLDVLSTVFGDEMLPIVIPIVRQRLQEGEWRVRESAILALGAISEGCATGLLPHLEDMVTMLLPKTGDARPLVRSITCWALGRYAHFLAQRAQQPNGGLAQLDKVLQGLLAGVLDRNKHVQEAACSALATLEEAAGSALEGRLQVMLEAMALAATRYTRKNLRILYDALSTLADAQRGNLAPHIPVFMPPLIQRWQGLDDTDRELLPLLECFTSLAQALGPAFEPFAAPVFKRCERIGLVASSNLRAMVVQCCQDASADVRQSAFALVGDLAQNCMQYVRPALPLILELARASLDPSMVTGPNMPACNNACWSLGELAIKAQPEELAVVAMPMLERLVGILAAPLGSMPRSITENSAITLGRLAWICPDPLAPHLEHFIAPWCSALRTVRDDVEKEHAFLGLAALLRLNARGGLGGFVQLCEAVVSWHIIRCDGLRHELIQLMQMYRTNLVQVNQWDRYSAMLQPAVREKLTSMCQL</sequence>
<proteinExistence type="inferred from homology"/>
<dbReference type="InterPro" id="IPR001494">
    <property type="entry name" value="Importin-beta_N"/>
</dbReference>
<dbReference type="AlphaFoldDB" id="A0AAW1NSI1"/>
<evidence type="ECO:0000256" key="5">
    <source>
        <dbReference type="ARBA" id="ARBA00022737"/>
    </source>
</evidence>
<dbReference type="SMART" id="SM00913">
    <property type="entry name" value="IBN_N"/>
    <property type="match status" value="1"/>
</dbReference>
<keyword evidence="11" id="KW-1185">Reference proteome</keyword>
<comment type="caution">
    <text evidence="10">The sequence shown here is derived from an EMBL/GenBank/DDBJ whole genome shotgun (WGS) entry which is preliminary data.</text>
</comment>
<gene>
    <name evidence="10" type="ORF">WJX73_002876</name>
</gene>
<dbReference type="Pfam" id="PF03810">
    <property type="entry name" value="IBN_N"/>
    <property type="match status" value="1"/>
</dbReference>
<comment type="similarity">
    <text evidence="8">Belongs to the importin beta family. Importin beta-2 subfamily.</text>
</comment>
<evidence type="ECO:0000256" key="3">
    <source>
        <dbReference type="ARBA" id="ARBA00022448"/>
    </source>
</evidence>
<protein>
    <recommendedName>
        <fullName evidence="9">Importin N-terminal domain-containing protein</fullName>
    </recommendedName>
</protein>
<dbReference type="SUPFAM" id="SSF48371">
    <property type="entry name" value="ARM repeat"/>
    <property type="match status" value="1"/>
</dbReference>
<comment type="subcellular location">
    <subcellularLocation>
        <location evidence="2">Cytoplasm</location>
    </subcellularLocation>
    <subcellularLocation>
        <location evidence="1">Nucleus</location>
    </subcellularLocation>
</comment>
<organism evidence="10 11">
    <name type="scientific">Symbiochloris irregularis</name>
    <dbReference type="NCBI Taxonomy" id="706552"/>
    <lineage>
        <taxon>Eukaryota</taxon>
        <taxon>Viridiplantae</taxon>
        <taxon>Chlorophyta</taxon>
        <taxon>core chlorophytes</taxon>
        <taxon>Trebouxiophyceae</taxon>
        <taxon>Trebouxiales</taxon>
        <taxon>Trebouxiaceae</taxon>
        <taxon>Symbiochloris</taxon>
    </lineage>
</organism>
<dbReference type="InterPro" id="IPR040122">
    <property type="entry name" value="Importin_beta"/>
</dbReference>
<dbReference type="PROSITE" id="PS50166">
    <property type="entry name" value="IMPORTIN_B_NT"/>
    <property type="match status" value="1"/>
</dbReference>
<name>A0AAW1NSI1_9CHLO</name>
<evidence type="ECO:0000256" key="2">
    <source>
        <dbReference type="ARBA" id="ARBA00004496"/>
    </source>
</evidence>
<keyword evidence="5" id="KW-0677">Repeat</keyword>
<reference evidence="10 11" key="1">
    <citation type="journal article" date="2024" name="Nat. Commun.">
        <title>Phylogenomics reveals the evolutionary origins of lichenization in chlorophyte algae.</title>
        <authorList>
            <person name="Puginier C."/>
            <person name="Libourel C."/>
            <person name="Otte J."/>
            <person name="Skaloud P."/>
            <person name="Haon M."/>
            <person name="Grisel S."/>
            <person name="Petersen M."/>
            <person name="Berrin J.G."/>
            <person name="Delaux P.M."/>
            <person name="Dal Grande F."/>
            <person name="Keller J."/>
        </authorList>
    </citation>
    <scope>NUCLEOTIDE SEQUENCE [LARGE SCALE GENOMIC DNA]</scope>
    <source>
        <strain evidence="10 11">SAG 2036</strain>
    </source>
</reference>
<dbReference type="GO" id="GO:0005737">
    <property type="term" value="C:cytoplasm"/>
    <property type="evidence" value="ECO:0007669"/>
    <property type="project" value="UniProtKB-SubCell"/>
</dbReference>
<dbReference type="FunFam" id="1.25.10.10:FF:000028">
    <property type="entry name" value="Transportin-1 isoform 1"/>
    <property type="match status" value="1"/>
</dbReference>
<accession>A0AAW1NSI1</accession>
<dbReference type="Gene3D" id="1.25.10.10">
    <property type="entry name" value="Leucine-rich Repeat Variant"/>
    <property type="match status" value="1"/>
</dbReference>
<dbReference type="GO" id="GO:0031981">
    <property type="term" value="C:nuclear lumen"/>
    <property type="evidence" value="ECO:0007669"/>
    <property type="project" value="UniProtKB-ARBA"/>
</dbReference>
<dbReference type="PANTHER" id="PTHR10527">
    <property type="entry name" value="IMPORTIN BETA"/>
    <property type="match status" value="1"/>
</dbReference>
<evidence type="ECO:0000256" key="1">
    <source>
        <dbReference type="ARBA" id="ARBA00004123"/>
    </source>
</evidence>